<name>A0A8H7THJ5_9HELO</name>
<feature type="region of interest" description="Disordered" evidence="1">
    <location>
        <begin position="195"/>
        <end position="217"/>
    </location>
</feature>
<keyword evidence="3" id="KW-1185">Reference proteome</keyword>
<proteinExistence type="predicted"/>
<accession>A0A8H7THJ5</accession>
<dbReference type="EMBL" id="JAFJYH010000108">
    <property type="protein sequence ID" value="KAG4419312.1"/>
    <property type="molecule type" value="Genomic_DNA"/>
</dbReference>
<dbReference type="OrthoDB" id="3560191at2759"/>
<dbReference type="Proteomes" id="UP000664132">
    <property type="component" value="Unassembled WGS sequence"/>
</dbReference>
<dbReference type="AlphaFoldDB" id="A0A8H7THJ5"/>
<evidence type="ECO:0000313" key="2">
    <source>
        <dbReference type="EMBL" id="KAG4419312.1"/>
    </source>
</evidence>
<gene>
    <name evidence="2" type="ORF">IFR04_007546</name>
</gene>
<reference evidence="2" key="1">
    <citation type="submission" date="2021-02" db="EMBL/GenBank/DDBJ databases">
        <title>Genome sequence Cadophora malorum strain M34.</title>
        <authorList>
            <person name="Stefanovic E."/>
            <person name="Vu D."/>
            <person name="Scully C."/>
            <person name="Dijksterhuis J."/>
            <person name="Roader J."/>
            <person name="Houbraken J."/>
        </authorList>
    </citation>
    <scope>NUCLEOTIDE SEQUENCE</scope>
    <source>
        <strain evidence="2">M34</strain>
    </source>
</reference>
<comment type="caution">
    <text evidence="2">The sequence shown here is derived from an EMBL/GenBank/DDBJ whole genome shotgun (WGS) entry which is preliminary data.</text>
</comment>
<sequence length="217" mass="23458">MSLLEYLAGIWEHNIASELLWDVGIGNADEDSSVSYVAPSWSWASVHLPIGRPTKNKGNKYTPLPVIEVLSIDLDLVTGNEFGRVKGGSMTLAGRLGFIEDSKSFEGGDNYNPSRFEGNDVSWDREGGPKHGESTESYLLVIEDDDNDFCHSGAGLALQHVGTKSGVRQENIFKRVGSKSWSITVLLAITPDSSSAASTCHLEPHKPSNAVPPDQTS</sequence>
<evidence type="ECO:0000313" key="3">
    <source>
        <dbReference type="Proteomes" id="UP000664132"/>
    </source>
</evidence>
<organism evidence="2 3">
    <name type="scientific">Cadophora malorum</name>
    <dbReference type="NCBI Taxonomy" id="108018"/>
    <lineage>
        <taxon>Eukaryota</taxon>
        <taxon>Fungi</taxon>
        <taxon>Dikarya</taxon>
        <taxon>Ascomycota</taxon>
        <taxon>Pezizomycotina</taxon>
        <taxon>Leotiomycetes</taxon>
        <taxon>Helotiales</taxon>
        <taxon>Ploettnerulaceae</taxon>
        <taxon>Cadophora</taxon>
    </lineage>
</organism>
<evidence type="ECO:0000256" key="1">
    <source>
        <dbReference type="SAM" id="MobiDB-lite"/>
    </source>
</evidence>
<protein>
    <submittedName>
        <fullName evidence="2">Uncharacterized protein</fullName>
    </submittedName>
</protein>